<dbReference type="GO" id="GO:0004519">
    <property type="term" value="F:endonuclease activity"/>
    <property type="evidence" value="ECO:0007669"/>
    <property type="project" value="UniProtKB-KW"/>
</dbReference>
<keyword evidence="1" id="KW-0255">Endonuclease</keyword>
<dbReference type="Gene3D" id="3.60.10.10">
    <property type="entry name" value="Endonuclease/exonuclease/phosphatase"/>
    <property type="match status" value="1"/>
</dbReference>
<gene>
    <name evidence="1" type="ORF">ACFPRH_20580</name>
</gene>
<dbReference type="RefSeq" id="WP_344480166.1">
    <property type="nucleotide sequence ID" value="NZ_BAAASB010000014.1"/>
</dbReference>
<evidence type="ECO:0000313" key="2">
    <source>
        <dbReference type="Proteomes" id="UP001596160"/>
    </source>
</evidence>
<sequence length="290" mass="32414">MNETGSPITLYAWNLLLGGIDEDGEQRRLAQIDRITSWEPDLLWVTEATGWHLHGERRFRELAEATGMEYLRPVPSYIGDGHNQSALFHRPTRVHAVAGPPGAVGAFHHGLMRAVCTTADGRRFLVLGTHLAHSSGERRLEEAHHLSDYGSAFGPWPSDALLVGDMNVPAPGDTEPEDWDAIPRNLHHRYREILPGGRFGGYDRRAVDLLIASGWRDAQDEVPGPVRAPTTGHWYDNEKVPMRLDQAYATGRIRVLDYRTLVDDELDRLSDHRPITVTFTLPQTRAATAA</sequence>
<dbReference type="SUPFAM" id="SSF56219">
    <property type="entry name" value="DNase I-like"/>
    <property type="match status" value="1"/>
</dbReference>
<protein>
    <submittedName>
        <fullName evidence="1">Endonuclease/exonuclease/phosphatase family protein</fullName>
    </submittedName>
</protein>
<dbReference type="InterPro" id="IPR036691">
    <property type="entry name" value="Endo/exonu/phosph_ase_sf"/>
</dbReference>
<keyword evidence="1" id="KW-0540">Nuclease</keyword>
<keyword evidence="1" id="KW-0378">Hydrolase</keyword>
<evidence type="ECO:0000313" key="1">
    <source>
        <dbReference type="EMBL" id="MFC5154135.1"/>
    </source>
</evidence>
<dbReference type="Proteomes" id="UP001596160">
    <property type="component" value="Unassembled WGS sequence"/>
</dbReference>
<keyword evidence="2" id="KW-1185">Reference proteome</keyword>
<name>A0ABW0AK33_9ACTN</name>
<reference evidence="2" key="1">
    <citation type="journal article" date="2019" name="Int. J. Syst. Evol. Microbiol.">
        <title>The Global Catalogue of Microorganisms (GCM) 10K type strain sequencing project: providing services to taxonomists for standard genome sequencing and annotation.</title>
        <authorList>
            <consortium name="The Broad Institute Genomics Platform"/>
            <consortium name="The Broad Institute Genome Sequencing Center for Infectious Disease"/>
            <person name="Wu L."/>
            <person name="Ma J."/>
        </authorList>
    </citation>
    <scope>NUCLEOTIDE SEQUENCE [LARGE SCALE GENOMIC DNA]</scope>
    <source>
        <strain evidence="2">PCU 266</strain>
    </source>
</reference>
<comment type="caution">
    <text evidence="1">The sequence shown here is derived from an EMBL/GenBank/DDBJ whole genome shotgun (WGS) entry which is preliminary data.</text>
</comment>
<proteinExistence type="predicted"/>
<organism evidence="1 2">
    <name type="scientific">Streptomyces amakusaensis</name>
    <dbReference type="NCBI Taxonomy" id="67271"/>
    <lineage>
        <taxon>Bacteria</taxon>
        <taxon>Bacillati</taxon>
        <taxon>Actinomycetota</taxon>
        <taxon>Actinomycetes</taxon>
        <taxon>Kitasatosporales</taxon>
        <taxon>Streptomycetaceae</taxon>
        <taxon>Streptomyces</taxon>
    </lineage>
</organism>
<dbReference type="EMBL" id="JBHSKP010000013">
    <property type="protein sequence ID" value="MFC5154135.1"/>
    <property type="molecule type" value="Genomic_DNA"/>
</dbReference>
<accession>A0ABW0AK33</accession>